<feature type="chain" id="PRO_5039918186" evidence="1">
    <location>
        <begin position="16"/>
        <end position="111"/>
    </location>
</feature>
<feature type="signal peptide" evidence="1">
    <location>
        <begin position="1"/>
        <end position="15"/>
    </location>
</feature>
<keyword evidence="1" id="KW-0732">Signal</keyword>
<comment type="caution">
    <text evidence="2">The sequence shown here is derived from an EMBL/GenBank/DDBJ whole genome shotgun (WGS) entry which is preliminary data.</text>
</comment>
<accession>A0A9J5X852</accession>
<evidence type="ECO:0000313" key="2">
    <source>
        <dbReference type="EMBL" id="KAG5584435.1"/>
    </source>
</evidence>
<dbReference type="EMBL" id="JACXVP010000009">
    <property type="protein sequence ID" value="KAG5584435.1"/>
    <property type="molecule type" value="Genomic_DNA"/>
</dbReference>
<evidence type="ECO:0000313" key="3">
    <source>
        <dbReference type="Proteomes" id="UP000824120"/>
    </source>
</evidence>
<dbReference type="OrthoDB" id="642536at2759"/>
<name>A0A9J5X852_SOLCO</name>
<gene>
    <name evidence="2" type="ORF">H5410_044869</name>
</gene>
<proteinExistence type="predicted"/>
<dbReference type="AlphaFoldDB" id="A0A9J5X852"/>
<sequence length="111" mass="12668">MLIIWLFGYLDISIGLNLTSSIVYLNDNNNLFQQHSPQFYLVEVNDDLLLVVRFGTIRPNVEMALDTILYTSLCGIQTSPTCINYVESRSVPHKPIGVQNKKNNEFGVVRY</sequence>
<evidence type="ECO:0000256" key="1">
    <source>
        <dbReference type="SAM" id="SignalP"/>
    </source>
</evidence>
<reference evidence="2 3" key="1">
    <citation type="submission" date="2020-09" db="EMBL/GenBank/DDBJ databases">
        <title>De no assembly of potato wild relative species, Solanum commersonii.</title>
        <authorList>
            <person name="Cho K."/>
        </authorList>
    </citation>
    <scope>NUCLEOTIDE SEQUENCE [LARGE SCALE GENOMIC DNA]</scope>
    <source>
        <strain evidence="2">LZ3.2</strain>
        <tissue evidence="2">Leaf</tissue>
    </source>
</reference>
<keyword evidence="3" id="KW-1185">Reference proteome</keyword>
<protein>
    <submittedName>
        <fullName evidence="2">Uncharacterized protein</fullName>
    </submittedName>
</protein>
<organism evidence="2 3">
    <name type="scientific">Solanum commersonii</name>
    <name type="common">Commerson's wild potato</name>
    <name type="synonym">Commerson's nightshade</name>
    <dbReference type="NCBI Taxonomy" id="4109"/>
    <lineage>
        <taxon>Eukaryota</taxon>
        <taxon>Viridiplantae</taxon>
        <taxon>Streptophyta</taxon>
        <taxon>Embryophyta</taxon>
        <taxon>Tracheophyta</taxon>
        <taxon>Spermatophyta</taxon>
        <taxon>Magnoliopsida</taxon>
        <taxon>eudicotyledons</taxon>
        <taxon>Gunneridae</taxon>
        <taxon>Pentapetalae</taxon>
        <taxon>asterids</taxon>
        <taxon>lamiids</taxon>
        <taxon>Solanales</taxon>
        <taxon>Solanaceae</taxon>
        <taxon>Solanoideae</taxon>
        <taxon>Solaneae</taxon>
        <taxon>Solanum</taxon>
    </lineage>
</organism>
<dbReference type="Proteomes" id="UP000824120">
    <property type="component" value="Chromosome 9"/>
</dbReference>